<evidence type="ECO:0000313" key="2">
    <source>
        <dbReference type="Proteomes" id="UP000198243"/>
    </source>
</evidence>
<keyword evidence="2" id="KW-1185">Reference proteome</keyword>
<reference evidence="2" key="1">
    <citation type="submission" date="2016-06" db="EMBL/GenBank/DDBJ databases">
        <authorList>
            <person name="Varghese N."/>
            <person name="Submissions Spin"/>
        </authorList>
    </citation>
    <scope>NUCLEOTIDE SEQUENCE [LARGE SCALE GENOMIC DNA]</scope>
    <source>
        <strain evidence="2">DSM 44875</strain>
    </source>
</reference>
<proteinExistence type="predicted"/>
<name>A0A1C4X237_9ACTN</name>
<dbReference type="RefSeq" id="WP_089019985.1">
    <property type="nucleotide sequence ID" value="NZ_LT607412.1"/>
</dbReference>
<dbReference type="Pfam" id="PF11236">
    <property type="entry name" value="DUF3037"/>
    <property type="match status" value="1"/>
</dbReference>
<dbReference type="AlphaFoldDB" id="A0A1C4X237"/>
<gene>
    <name evidence="1" type="ORF">GA0070607_4575</name>
</gene>
<dbReference type="InterPro" id="IPR021398">
    <property type="entry name" value="DUF3037"/>
</dbReference>
<dbReference type="EMBL" id="LT607412">
    <property type="protein sequence ID" value="SCF02509.1"/>
    <property type="molecule type" value="Genomic_DNA"/>
</dbReference>
<accession>A0A1C4X237</accession>
<dbReference type="OrthoDB" id="9803207at2"/>
<organism evidence="1 2">
    <name type="scientific">Micromonospora coriariae</name>
    <dbReference type="NCBI Taxonomy" id="285665"/>
    <lineage>
        <taxon>Bacteria</taxon>
        <taxon>Bacillati</taxon>
        <taxon>Actinomycetota</taxon>
        <taxon>Actinomycetes</taxon>
        <taxon>Micromonosporales</taxon>
        <taxon>Micromonosporaceae</taxon>
        <taxon>Micromonospora</taxon>
    </lineage>
</organism>
<evidence type="ECO:0008006" key="3">
    <source>
        <dbReference type="Google" id="ProtNLM"/>
    </source>
</evidence>
<dbReference type="Proteomes" id="UP000198243">
    <property type="component" value="Chromosome I"/>
</dbReference>
<protein>
    <recommendedName>
        <fullName evidence="3">DUF3037 domain-containing protein</fullName>
    </recommendedName>
</protein>
<evidence type="ECO:0000313" key="1">
    <source>
        <dbReference type="EMBL" id="SCF02509.1"/>
    </source>
</evidence>
<sequence>MRQPFEYAVIRLVPRIERGEQINVGVLLYCQQRDFLAARTHLDADRVRALAPDVDLPAVAAVLDSWDRTCAGDGPASRMRLGERFHWLVAPRSTMIQTGPVHTGLTADPAAELERLMAALVR</sequence>